<reference evidence="3" key="1">
    <citation type="submission" date="2018-02" db="EMBL/GenBank/DDBJ databases">
        <authorList>
            <person name="Hausmann B."/>
        </authorList>
    </citation>
    <scope>NUCLEOTIDE SEQUENCE [LARGE SCALE GENOMIC DNA]</scope>
    <source>
        <strain evidence="3">Peat soil MAG SbA1</strain>
    </source>
</reference>
<evidence type="ECO:0000313" key="3">
    <source>
        <dbReference type="Proteomes" id="UP000238701"/>
    </source>
</evidence>
<evidence type="ECO:0000313" key="2">
    <source>
        <dbReference type="EMBL" id="SPF40196.1"/>
    </source>
</evidence>
<dbReference type="EMBL" id="OMOD01000122">
    <property type="protein sequence ID" value="SPF40196.1"/>
    <property type="molecule type" value="Genomic_DNA"/>
</dbReference>
<organism evidence="2 3">
    <name type="scientific">Candidatus Sulfotelmatobacter kueseliae</name>
    <dbReference type="NCBI Taxonomy" id="2042962"/>
    <lineage>
        <taxon>Bacteria</taxon>
        <taxon>Pseudomonadati</taxon>
        <taxon>Acidobacteriota</taxon>
        <taxon>Terriglobia</taxon>
        <taxon>Terriglobales</taxon>
        <taxon>Candidatus Korobacteraceae</taxon>
        <taxon>Candidatus Sulfotelmatobacter</taxon>
    </lineage>
</organism>
<accession>A0A2U3KKM5</accession>
<protein>
    <submittedName>
        <fullName evidence="2">Uncharacterized protein</fullName>
    </submittedName>
</protein>
<dbReference type="Proteomes" id="UP000238701">
    <property type="component" value="Unassembled WGS sequence"/>
</dbReference>
<proteinExistence type="predicted"/>
<keyword evidence="1" id="KW-0472">Membrane</keyword>
<feature type="transmembrane region" description="Helical" evidence="1">
    <location>
        <begin position="48"/>
        <end position="68"/>
    </location>
</feature>
<name>A0A2U3KKM5_9BACT</name>
<evidence type="ECO:0000256" key="1">
    <source>
        <dbReference type="SAM" id="Phobius"/>
    </source>
</evidence>
<keyword evidence="1" id="KW-0812">Transmembrane</keyword>
<gene>
    <name evidence="2" type="ORF">SBA1_30047</name>
</gene>
<keyword evidence="1" id="KW-1133">Transmembrane helix</keyword>
<sequence length="73" mass="7959">MEKRLCNASYWIGIVSTVLAVIMRGLAIVGVFVFPASPGAIRISYHTFLDGAMLFFVMAIASSVTMWAKSQKS</sequence>
<dbReference type="AlphaFoldDB" id="A0A2U3KKM5"/>
<feature type="transmembrane region" description="Helical" evidence="1">
    <location>
        <begin position="12"/>
        <end position="36"/>
    </location>
</feature>